<keyword evidence="2" id="KW-0812">Transmembrane</keyword>
<feature type="region of interest" description="Disordered" evidence="1">
    <location>
        <begin position="13"/>
        <end position="57"/>
    </location>
</feature>
<feature type="compositionally biased region" description="Basic and acidic residues" evidence="1">
    <location>
        <begin position="168"/>
        <end position="183"/>
    </location>
</feature>
<evidence type="ECO:0000313" key="3">
    <source>
        <dbReference type="EMBL" id="KAF5840714.1"/>
    </source>
</evidence>
<feature type="compositionally biased region" description="Polar residues" evidence="1">
    <location>
        <begin position="90"/>
        <end position="110"/>
    </location>
</feature>
<reference evidence="3" key="1">
    <citation type="submission" date="2017-08" db="EMBL/GenBank/DDBJ databases">
        <authorList>
            <person name="Polle J.E."/>
            <person name="Barry K."/>
            <person name="Cushman J."/>
            <person name="Schmutz J."/>
            <person name="Tran D."/>
            <person name="Hathwaick L.T."/>
            <person name="Yim W.C."/>
            <person name="Jenkins J."/>
            <person name="Mckie-Krisberg Z.M."/>
            <person name="Prochnik S."/>
            <person name="Lindquist E."/>
            <person name="Dockter R.B."/>
            <person name="Adam C."/>
            <person name="Molina H."/>
            <person name="Bunkerborg J."/>
            <person name="Jin E."/>
            <person name="Buchheim M."/>
            <person name="Magnuson J."/>
        </authorList>
    </citation>
    <scope>NUCLEOTIDE SEQUENCE</scope>
    <source>
        <strain evidence="3">CCAP 19/18</strain>
    </source>
</reference>
<evidence type="ECO:0000256" key="1">
    <source>
        <dbReference type="SAM" id="MobiDB-lite"/>
    </source>
</evidence>
<keyword evidence="4" id="KW-1185">Reference proteome</keyword>
<gene>
    <name evidence="3" type="ORF">DUNSADRAFT_15809</name>
</gene>
<feature type="compositionally biased region" description="Basic and acidic residues" evidence="1">
    <location>
        <begin position="18"/>
        <end position="35"/>
    </location>
</feature>
<feature type="transmembrane region" description="Helical" evidence="2">
    <location>
        <begin position="58"/>
        <end position="76"/>
    </location>
</feature>
<accession>A0ABQ7H1H8</accession>
<evidence type="ECO:0000256" key="2">
    <source>
        <dbReference type="SAM" id="Phobius"/>
    </source>
</evidence>
<protein>
    <submittedName>
        <fullName evidence="3">Uncharacterized protein</fullName>
    </submittedName>
</protein>
<dbReference type="EMBL" id="MU069505">
    <property type="protein sequence ID" value="KAF5840714.1"/>
    <property type="molecule type" value="Genomic_DNA"/>
</dbReference>
<keyword evidence="2" id="KW-0472">Membrane</keyword>
<organism evidence="3 4">
    <name type="scientific">Dunaliella salina</name>
    <name type="common">Green alga</name>
    <name type="synonym">Protococcus salinus</name>
    <dbReference type="NCBI Taxonomy" id="3046"/>
    <lineage>
        <taxon>Eukaryota</taxon>
        <taxon>Viridiplantae</taxon>
        <taxon>Chlorophyta</taxon>
        <taxon>core chlorophytes</taxon>
        <taxon>Chlorophyceae</taxon>
        <taxon>CS clade</taxon>
        <taxon>Chlamydomonadales</taxon>
        <taxon>Dunaliellaceae</taxon>
        <taxon>Dunaliella</taxon>
    </lineage>
</organism>
<sequence length="238" mass="25860">MSFLEEAKALYGSIGDAGPRDETEEIEGKSMEKKLQPQSSRRSTLHGRRRGASASTTAAASTFTLLLPLAGGLWLWRWWQRRQKQRENKGNTVTGKQQNRSHRSTFSFDNQSKKGKKAGSGKDSGLSSESPIQAIPTVKASAPPPNLSGPGPRVTGNPKKNHKRKTAKKEAKAASKQGGKDNDAAASIIAARAKEKGIADAGKTPETGFYSVVDVEKNTDAFHNVQQWQETGKKAYKR</sequence>
<keyword evidence="2" id="KW-1133">Transmembrane helix</keyword>
<dbReference type="Proteomes" id="UP000815325">
    <property type="component" value="Unassembled WGS sequence"/>
</dbReference>
<proteinExistence type="predicted"/>
<name>A0ABQ7H1H8_DUNSA</name>
<evidence type="ECO:0000313" key="4">
    <source>
        <dbReference type="Proteomes" id="UP000815325"/>
    </source>
</evidence>
<feature type="region of interest" description="Disordered" evidence="1">
    <location>
        <begin position="86"/>
        <end position="183"/>
    </location>
</feature>
<comment type="caution">
    <text evidence="3">The sequence shown here is derived from an EMBL/GenBank/DDBJ whole genome shotgun (WGS) entry which is preliminary data.</text>
</comment>